<dbReference type="STRING" id="1267564.SAMN05192561_11248"/>
<dbReference type="RefSeq" id="WP_092817615.1">
    <property type="nucleotide sequence ID" value="NZ_FNWU01000012.1"/>
</dbReference>
<evidence type="ECO:0000313" key="2">
    <source>
        <dbReference type="Proteomes" id="UP000199215"/>
    </source>
</evidence>
<dbReference type="OrthoDB" id="346344at2157"/>
<organism evidence="1 2">
    <name type="scientific">Halopenitus malekzadehii</name>
    <dbReference type="NCBI Taxonomy" id="1267564"/>
    <lineage>
        <taxon>Archaea</taxon>
        <taxon>Methanobacteriati</taxon>
        <taxon>Methanobacteriota</taxon>
        <taxon>Stenosarchaea group</taxon>
        <taxon>Halobacteria</taxon>
        <taxon>Halobacteriales</taxon>
        <taxon>Haloferacaceae</taxon>
        <taxon>Halopenitus</taxon>
    </lineage>
</organism>
<keyword evidence="2" id="KW-1185">Reference proteome</keyword>
<dbReference type="AlphaFoldDB" id="A0A1H6JF46"/>
<accession>A0A1H6JF46</accession>
<sequence length="139" mass="15489">MPERNTKSNPHELECIALDDPQRINDLDELDVGDRVLIDDRRRPLTVIEIGVHVVSDERIDEELRTPVVKLEGHWDGAKTIVLAHKLERLQVTDDGFQVTLSETDTIVDRGIGREKTVRRTHVVGAAGRAAGNSPEVTA</sequence>
<dbReference type="EMBL" id="FNWU01000012">
    <property type="protein sequence ID" value="SEH60880.1"/>
    <property type="molecule type" value="Genomic_DNA"/>
</dbReference>
<dbReference type="Proteomes" id="UP000199215">
    <property type="component" value="Unassembled WGS sequence"/>
</dbReference>
<gene>
    <name evidence="1" type="ORF">SAMN05192561_11248</name>
</gene>
<proteinExistence type="predicted"/>
<reference evidence="1 2" key="1">
    <citation type="submission" date="2016-10" db="EMBL/GenBank/DDBJ databases">
        <authorList>
            <person name="de Groot N.N."/>
        </authorList>
    </citation>
    <scope>NUCLEOTIDE SEQUENCE [LARGE SCALE GENOMIC DNA]</scope>
    <source>
        <strain evidence="1 2">IBRC-M10418</strain>
    </source>
</reference>
<name>A0A1H6JF46_9EURY</name>
<protein>
    <submittedName>
        <fullName evidence="1">Uncharacterized protein</fullName>
    </submittedName>
</protein>
<evidence type="ECO:0000313" key="1">
    <source>
        <dbReference type="EMBL" id="SEH60880.1"/>
    </source>
</evidence>